<dbReference type="Proteomes" id="UP000314294">
    <property type="component" value="Unassembled WGS sequence"/>
</dbReference>
<gene>
    <name evidence="2" type="ORF">EYF80_020276</name>
</gene>
<feature type="compositionally biased region" description="Basic and acidic residues" evidence="1">
    <location>
        <begin position="45"/>
        <end position="57"/>
    </location>
</feature>
<proteinExistence type="predicted"/>
<comment type="caution">
    <text evidence="2">The sequence shown here is derived from an EMBL/GenBank/DDBJ whole genome shotgun (WGS) entry which is preliminary data.</text>
</comment>
<feature type="compositionally biased region" description="Low complexity" evidence="1">
    <location>
        <begin position="123"/>
        <end position="143"/>
    </location>
</feature>
<evidence type="ECO:0000313" key="3">
    <source>
        <dbReference type="Proteomes" id="UP000314294"/>
    </source>
</evidence>
<name>A0A4Z2HX06_9TELE</name>
<feature type="compositionally biased region" description="Acidic residues" evidence="1">
    <location>
        <begin position="144"/>
        <end position="155"/>
    </location>
</feature>
<accession>A0A4Z2HX06</accession>
<feature type="region of interest" description="Disordered" evidence="1">
    <location>
        <begin position="1"/>
        <end position="301"/>
    </location>
</feature>
<sequence length="301" mass="32847">MKPVVLQAGNKPTRVINKRTGLKRPLQKQRPLWDEDPYLFGPAESHPHLEPPEEQLHHLVVLEVHGGPVQLGPRPPVVPQQHGGDEPQQHEAEDGEAGVEKQRQGGARGTRDRPAGTPREEAAPVGAQQRAAGGAHASVAVVDGVEELEENDEGEPEHGNKSTSSSSARATASSSQTEQRSARPNTAHSLRKRSWWDAWRADGSLALPGQRVEVREGVPRVLQVRRPLPRGHGAAAQVQPAHRHRQNQLADAQESPGGEQVGVAFSEEAQDPPRQEVQHQAEEDDLEKAETLNRRGKKIQA</sequence>
<feature type="compositionally biased region" description="Polar residues" evidence="1">
    <location>
        <begin position="178"/>
        <end position="188"/>
    </location>
</feature>
<keyword evidence="3" id="KW-1185">Reference proteome</keyword>
<feature type="compositionally biased region" description="Basic and acidic residues" evidence="1">
    <location>
        <begin position="271"/>
        <end position="281"/>
    </location>
</feature>
<evidence type="ECO:0000313" key="2">
    <source>
        <dbReference type="EMBL" id="TNN69442.1"/>
    </source>
</evidence>
<reference evidence="2 3" key="1">
    <citation type="submission" date="2019-03" db="EMBL/GenBank/DDBJ databases">
        <title>First draft genome of Liparis tanakae, snailfish: a comprehensive survey of snailfish specific genes.</title>
        <authorList>
            <person name="Kim W."/>
            <person name="Song I."/>
            <person name="Jeong J.-H."/>
            <person name="Kim D."/>
            <person name="Kim S."/>
            <person name="Ryu S."/>
            <person name="Song J.Y."/>
            <person name="Lee S.K."/>
        </authorList>
    </citation>
    <scope>NUCLEOTIDE SEQUENCE [LARGE SCALE GENOMIC DNA]</scope>
    <source>
        <tissue evidence="2">Muscle</tissue>
    </source>
</reference>
<feature type="compositionally biased region" description="Basic residues" evidence="1">
    <location>
        <begin position="16"/>
        <end position="27"/>
    </location>
</feature>
<evidence type="ECO:0000256" key="1">
    <source>
        <dbReference type="SAM" id="MobiDB-lite"/>
    </source>
</evidence>
<organism evidence="2 3">
    <name type="scientific">Liparis tanakae</name>
    <name type="common">Tanaka's snailfish</name>
    <dbReference type="NCBI Taxonomy" id="230148"/>
    <lineage>
        <taxon>Eukaryota</taxon>
        <taxon>Metazoa</taxon>
        <taxon>Chordata</taxon>
        <taxon>Craniata</taxon>
        <taxon>Vertebrata</taxon>
        <taxon>Euteleostomi</taxon>
        <taxon>Actinopterygii</taxon>
        <taxon>Neopterygii</taxon>
        <taxon>Teleostei</taxon>
        <taxon>Neoteleostei</taxon>
        <taxon>Acanthomorphata</taxon>
        <taxon>Eupercaria</taxon>
        <taxon>Perciformes</taxon>
        <taxon>Cottioidei</taxon>
        <taxon>Cottales</taxon>
        <taxon>Liparidae</taxon>
        <taxon>Liparis</taxon>
    </lineage>
</organism>
<feature type="compositionally biased region" description="Basic and acidic residues" evidence="1">
    <location>
        <begin position="83"/>
        <end position="122"/>
    </location>
</feature>
<feature type="compositionally biased region" description="Low complexity" evidence="1">
    <location>
        <begin position="162"/>
        <end position="177"/>
    </location>
</feature>
<dbReference type="AlphaFoldDB" id="A0A4Z2HX06"/>
<protein>
    <submittedName>
        <fullName evidence="2">Uncharacterized protein</fullName>
    </submittedName>
</protein>
<dbReference type="EMBL" id="SRLO01000175">
    <property type="protein sequence ID" value="TNN69442.1"/>
    <property type="molecule type" value="Genomic_DNA"/>
</dbReference>